<comment type="caution">
    <text evidence="8">The sequence shown here is derived from an EMBL/GenBank/DDBJ whole genome shotgun (WGS) entry which is preliminary data.</text>
</comment>
<dbReference type="GO" id="GO:0008270">
    <property type="term" value="F:zinc ion binding"/>
    <property type="evidence" value="ECO:0007669"/>
    <property type="project" value="InterPro"/>
</dbReference>
<evidence type="ECO:0000256" key="1">
    <source>
        <dbReference type="ARBA" id="ARBA00022723"/>
    </source>
</evidence>
<dbReference type="CDD" id="cd00067">
    <property type="entry name" value="GAL4"/>
    <property type="match status" value="1"/>
</dbReference>
<accession>A0A9W9BW43</accession>
<dbReference type="InterPro" id="IPR021858">
    <property type="entry name" value="Fun_TF"/>
</dbReference>
<proteinExistence type="predicted"/>
<evidence type="ECO:0000256" key="6">
    <source>
        <dbReference type="ARBA" id="ARBA00023242"/>
    </source>
</evidence>
<dbReference type="GO" id="GO:0000981">
    <property type="term" value="F:DNA-binding transcription factor activity, RNA polymerase II-specific"/>
    <property type="evidence" value="ECO:0007669"/>
    <property type="project" value="InterPro"/>
</dbReference>
<dbReference type="GO" id="GO:0003677">
    <property type="term" value="F:DNA binding"/>
    <property type="evidence" value="ECO:0007669"/>
    <property type="project" value="UniProtKB-KW"/>
</dbReference>
<keyword evidence="4" id="KW-0238">DNA-binding</keyword>
<reference evidence="8" key="1">
    <citation type="submission" date="2022-10" db="EMBL/GenBank/DDBJ databases">
        <title>Tapping the CABI collections for fungal endophytes: first genome assemblies for Collariella, Neodidymelliopsis, Ascochyta clinopodiicola, Didymella pomorum, Didymosphaeria variabile, Neocosmospora piperis and Neocucurbitaria cava.</title>
        <authorList>
            <person name="Hill R."/>
        </authorList>
    </citation>
    <scope>NUCLEOTIDE SEQUENCE</scope>
    <source>
        <strain evidence="8">IMI 360193</strain>
    </source>
</reference>
<organism evidence="8 9">
    <name type="scientific">Didymella glomerata</name>
    <dbReference type="NCBI Taxonomy" id="749621"/>
    <lineage>
        <taxon>Eukaryota</taxon>
        <taxon>Fungi</taxon>
        <taxon>Dikarya</taxon>
        <taxon>Ascomycota</taxon>
        <taxon>Pezizomycotina</taxon>
        <taxon>Dothideomycetes</taxon>
        <taxon>Pleosporomycetidae</taxon>
        <taxon>Pleosporales</taxon>
        <taxon>Pleosporineae</taxon>
        <taxon>Didymellaceae</taxon>
        <taxon>Didymella</taxon>
    </lineage>
</organism>
<feature type="domain" description="Zn(2)-C6 fungal-type" evidence="7">
    <location>
        <begin position="20"/>
        <end position="48"/>
    </location>
</feature>
<evidence type="ECO:0000256" key="5">
    <source>
        <dbReference type="ARBA" id="ARBA00023163"/>
    </source>
</evidence>
<evidence type="ECO:0000313" key="8">
    <source>
        <dbReference type="EMBL" id="KAJ4331683.1"/>
    </source>
</evidence>
<dbReference type="PROSITE" id="PS50048">
    <property type="entry name" value="ZN2_CY6_FUNGAL_2"/>
    <property type="match status" value="1"/>
</dbReference>
<gene>
    <name evidence="8" type="ORF">N0V87_008963</name>
</gene>
<dbReference type="PANTHER" id="PTHR36206">
    <property type="entry name" value="ASPERCRYPTIN BIOSYNTHESIS CLUSTER-SPECIFIC TRANSCRIPTION REGULATOR ATNN-RELATED"/>
    <property type="match status" value="1"/>
</dbReference>
<keyword evidence="3" id="KW-0805">Transcription regulation</keyword>
<dbReference type="PROSITE" id="PS00463">
    <property type="entry name" value="ZN2_CY6_FUNGAL_1"/>
    <property type="match status" value="1"/>
</dbReference>
<dbReference type="InterPro" id="IPR036864">
    <property type="entry name" value="Zn2-C6_fun-type_DNA-bd_sf"/>
</dbReference>
<keyword evidence="2" id="KW-0862">Zinc</keyword>
<keyword evidence="9" id="KW-1185">Reference proteome</keyword>
<name>A0A9W9BW43_9PLEO</name>
<evidence type="ECO:0000259" key="7">
    <source>
        <dbReference type="PROSITE" id="PS50048"/>
    </source>
</evidence>
<dbReference type="Proteomes" id="UP001140562">
    <property type="component" value="Unassembled WGS sequence"/>
</dbReference>
<evidence type="ECO:0000256" key="3">
    <source>
        <dbReference type="ARBA" id="ARBA00023015"/>
    </source>
</evidence>
<dbReference type="Pfam" id="PF11951">
    <property type="entry name" value="Fungal_trans_2"/>
    <property type="match status" value="1"/>
</dbReference>
<keyword evidence="1" id="KW-0479">Metal-binding</keyword>
<dbReference type="InterPro" id="IPR052360">
    <property type="entry name" value="Transcr_Regulatory_Proteins"/>
</dbReference>
<dbReference type="OrthoDB" id="2593732at2759"/>
<keyword evidence="6" id="KW-0539">Nucleus</keyword>
<dbReference type="InterPro" id="IPR001138">
    <property type="entry name" value="Zn2Cys6_DnaBD"/>
</dbReference>
<dbReference type="EMBL" id="JAPEUV010000141">
    <property type="protein sequence ID" value="KAJ4331683.1"/>
    <property type="molecule type" value="Genomic_DNA"/>
</dbReference>
<evidence type="ECO:0000256" key="4">
    <source>
        <dbReference type="ARBA" id="ARBA00023125"/>
    </source>
</evidence>
<evidence type="ECO:0000313" key="9">
    <source>
        <dbReference type="Proteomes" id="UP001140562"/>
    </source>
</evidence>
<dbReference type="PANTHER" id="PTHR36206:SF4">
    <property type="entry name" value="HYPOTHETICAL CONSERVED PROTEIN (EUROFUNG)-RELATED"/>
    <property type="match status" value="1"/>
</dbReference>
<dbReference type="Gene3D" id="4.10.240.10">
    <property type="entry name" value="Zn(2)-C6 fungal-type DNA-binding domain"/>
    <property type="match status" value="1"/>
</dbReference>
<protein>
    <recommendedName>
        <fullName evidence="7">Zn(2)-C6 fungal-type domain-containing protein</fullName>
    </recommendedName>
</protein>
<keyword evidence="5" id="KW-0804">Transcription</keyword>
<dbReference type="SMART" id="SM00066">
    <property type="entry name" value="GAL4"/>
    <property type="match status" value="1"/>
</dbReference>
<dbReference type="SUPFAM" id="SSF57701">
    <property type="entry name" value="Zn2/Cys6 DNA-binding domain"/>
    <property type="match status" value="1"/>
</dbReference>
<evidence type="ECO:0000256" key="2">
    <source>
        <dbReference type="ARBA" id="ARBA00022833"/>
    </source>
</evidence>
<dbReference type="AlphaFoldDB" id="A0A9W9BW43"/>
<sequence length="524" mass="60148">MPIVATPVENRRRGPKVRTGCFTCKIRRVKCGEEKPSCLRCTSTGRKCDGYPKPKDTFQIQVFTPSEPVMKLRPAMSQFSGLGDSTRYLEFYHQCAVPSLSSRFDQEFWSKTSLQMAHTEPAVRHAIIALGYLNQTEPGSLKHARSRFQVMHGNKVFLGHYNEAVRKLVDRMTDPSYSPEIGLVTCLLFVCIEFLRGNYCTAFTHMTNGLRLVREWQQQRRIDSPFDDLACTSSTESLIQDVLLPMFQRGMISAQLYGVPTEDHFEIFFPHPESFIHVPFTLQEAERSSRELRNASVLFLRRTGTKHSQKIPLDESDFEIQAQLTECHRVWFERARMMEDSQQYTGDESIALSNLKVAHFATTTYVGCADSVLQVPYDAYLHVFQALVHHAEIVLDALHTSSPHAARFTFEISVVAPLFHTASRCRCPITRRKAISLLARRPPREGLWDPEQYVLVANRVIELEERELNPETGWPPERTRLYSSVVDANMDAQGGFWVMFEPSEWVGEMDETGKQKLIYERFNM</sequence>
<dbReference type="Pfam" id="PF00172">
    <property type="entry name" value="Zn_clus"/>
    <property type="match status" value="1"/>
</dbReference>